<name>A0ACB9Q7Z8_BAUVA</name>
<reference evidence="1 2" key="1">
    <citation type="journal article" date="2022" name="DNA Res.">
        <title>Chromosomal-level genome assembly of the orchid tree Bauhinia variegata (Leguminosae; Cercidoideae) supports the allotetraploid origin hypothesis of Bauhinia.</title>
        <authorList>
            <person name="Zhong Y."/>
            <person name="Chen Y."/>
            <person name="Zheng D."/>
            <person name="Pang J."/>
            <person name="Liu Y."/>
            <person name="Luo S."/>
            <person name="Meng S."/>
            <person name="Qian L."/>
            <person name="Wei D."/>
            <person name="Dai S."/>
            <person name="Zhou R."/>
        </authorList>
    </citation>
    <scope>NUCLEOTIDE SEQUENCE [LARGE SCALE GENOMIC DNA]</scope>
    <source>
        <strain evidence="1">BV-YZ2020</strain>
    </source>
</reference>
<keyword evidence="2" id="KW-1185">Reference proteome</keyword>
<evidence type="ECO:0000313" key="1">
    <source>
        <dbReference type="EMBL" id="KAI4357100.1"/>
    </source>
</evidence>
<accession>A0ACB9Q7Z8</accession>
<proteinExistence type="predicted"/>
<evidence type="ECO:0000313" key="2">
    <source>
        <dbReference type="Proteomes" id="UP000828941"/>
    </source>
</evidence>
<organism evidence="1 2">
    <name type="scientific">Bauhinia variegata</name>
    <name type="common">Purple orchid tree</name>
    <name type="synonym">Phanera variegata</name>
    <dbReference type="NCBI Taxonomy" id="167791"/>
    <lineage>
        <taxon>Eukaryota</taxon>
        <taxon>Viridiplantae</taxon>
        <taxon>Streptophyta</taxon>
        <taxon>Embryophyta</taxon>
        <taxon>Tracheophyta</taxon>
        <taxon>Spermatophyta</taxon>
        <taxon>Magnoliopsida</taxon>
        <taxon>eudicotyledons</taxon>
        <taxon>Gunneridae</taxon>
        <taxon>Pentapetalae</taxon>
        <taxon>rosids</taxon>
        <taxon>fabids</taxon>
        <taxon>Fabales</taxon>
        <taxon>Fabaceae</taxon>
        <taxon>Cercidoideae</taxon>
        <taxon>Cercideae</taxon>
        <taxon>Bauhiniinae</taxon>
        <taxon>Bauhinia</taxon>
    </lineage>
</organism>
<comment type="caution">
    <text evidence="1">The sequence shown here is derived from an EMBL/GenBank/DDBJ whole genome shotgun (WGS) entry which is preliminary data.</text>
</comment>
<sequence length="112" mass="12961">MGLGWLTICNSGRKPSFYIHSDRLKLLISNHRLEMARDPLDLRFYVESEDEESLKFALVEEIVKECLGFDGVRLRREISMSNWDVEFLNDDQVLQARLNGHCTFEIGKNIGA</sequence>
<protein>
    <submittedName>
        <fullName evidence="1">Uncharacterized protein</fullName>
    </submittedName>
</protein>
<dbReference type="Proteomes" id="UP000828941">
    <property type="component" value="Chromosome 1"/>
</dbReference>
<dbReference type="EMBL" id="CM039426">
    <property type="protein sequence ID" value="KAI4357100.1"/>
    <property type="molecule type" value="Genomic_DNA"/>
</dbReference>
<gene>
    <name evidence="1" type="ORF">L6164_001069</name>
</gene>